<dbReference type="InterPro" id="IPR011330">
    <property type="entry name" value="Glyco_hydro/deAcase_b/a-brl"/>
</dbReference>
<dbReference type="Pfam" id="PF01522">
    <property type="entry name" value="Polysacc_deac_1"/>
    <property type="match status" value="1"/>
</dbReference>
<evidence type="ECO:0000313" key="13">
    <source>
        <dbReference type="EMBL" id="EMR72359.1"/>
    </source>
</evidence>
<evidence type="ECO:0000256" key="1">
    <source>
        <dbReference type="ARBA" id="ARBA00001941"/>
    </source>
</evidence>
<dbReference type="CDD" id="cd00035">
    <property type="entry name" value="ChtBD1"/>
    <property type="match status" value="1"/>
</dbReference>
<dbReference type="AlphaFoldDB" id="M7T0C7"/>
<dbReference type="SUPFAM" id="SSF57016">
    <property type="entry name" value="Plant lectins/antimicrobial peptides"/>
    <property type="match status" value="2"/>
</dbReference>
<dbReference type="PROSITE" id="PS00026">
    <property type="entry name" value="CHIT_BIND_I_1"/>
    <property type="match status" value="1"/>
</dbReference>
<name>M7T0C7_EUTLA</name>
<keyword evidence="4 10" id="KW-0732">Signal</keyword>
<keyword evidence="8" id="KW-1015">Disulfide bond</keyword>
<dbReference type="InterPro" id="IPR036861">
    <property type="entry name" value="Endochitinase-like_sf"/>
</dbReference>
<evidence type="ECO:0000256" key="9">
    <source>
        <dbReference type="SAM" id="MobiDB-lite"/>
    </source>
</evidence>
<feature type="domain" description="Chitin-binding type-1" evidence="11">
    <location>
        <begin position="40"/>
        <end position="88"/>
    </location>
</feature>
<dbReference type="Gene3D" id="3.20.20.370">
    <property type="entry name" value="Glycoside hydrolase/deacetylase"/>
    <property type="match status" value="1"/>
</dbReference>
<dbReference type="Proteomes" id="UP000012174">
    <property type="component" value="Unassembled WGS sequence"/>
</dbReference>
<dbReference type="OMA" id="WPAVMRR"/>
<gene>
    <name evidence="13" type="ORF">UCREL1_589</name>
</gene>
<dbReference type="SUPFAM" id="SSF88713">
    <property type="entry name" value="Glycoside hydrolase/deacetylase"/>
    <property type="match status" value="1"/>
</dbReference>
<feature type="chain" id="PRO_5004085304" evidence="10">
    <location>
        <begin position="26"/>
        <end position="405"/>
    </location>
</feature>
<dbReference type="InterPro" id="IPR018371">
    <property type="entry name" value="Chitin-binding_1_CS"/>
</dbReference>
<dbReference type="GO" id="GO:0008061">
    <property type="term" value="F:chitin binding"/>
    <property type="evidence" value="ECO:0007669"/>
    <property type="project" value="UniProtKB-UniRule"/>
</dbReference>
<dbReference type="STRING" id="1287681.M7T0C7"/>
<reference evidence="14" key="1">
    <citation type="journal article" date="2013" name="Genome Announc.">
        <title>Draft genome sequence of the grapevine dieback fungus Eutypa lata UCR-EL1.</title>
        <authorList>
            <person name="Blanco-Ulate B."/>
            <person name="Rolshausen P.E."/>
            <person name="Cantu D."/>
        </authorList>
    </citation>
    <scope>NUCLEOTIDE SEQUENCE [LARGE SCALE GENOMIC DNA]</scope>
    <source>
        <strain evidence="14">UCR-EL1</strain>
    </source>
</reference>
<keyword evidence="7" id="KW-0170">Cobalt</keyword>
<feature type="region of interest" description="Disordered" evidence="9">
    <location>
        <begin position="87"/>
        <end position="107"/>
    </location>
</feature>
<evidence type="ECO:0000313" key="14">
    <source>
        <dbReference type="Proteomes" id="UP000012174"/>
    </source>
</evidence>
<protein>
    <submittedName>
        <fullName evidence="13">Putative chitin binding protein</fullName>
    </submittedName>
</protein>
<organism evidence="13 14">
    <name type="scientific">Eutypa lata (strain UCR-EL1)</name>
    <name type="common">Grapevine dieback disease fungus</name>
    <name type="synonym">Eutypa armeniacae</name>
    <dbReference type="NCBI Taxonomy" id="1287681"/>
    <lineage>
        <taxon>Eukaryota</taxon>
        <taxon>Fungi</taxon>
        <taxon>Dikarya</taxon>
        <taxon>Ascomycota</taxon>
        <taxon>Pezizomycotina</taxon>
        <taxon>Sordariomycetes</taxon>
        <taxon>Xylariomycetidae</taxon>
        <taxon>Xylariales</taxon>
        <taxon>Diatrypaceae</taxon>
        <taxon>Eutypa</taxon>
    </lineage>
</organism>
<dbReference type="KEGG" id="ela:UCREL1_589"/>
<dbReference type="GO" id="GO:0005975">
    <property type="term" value="P:carbohydrate metabolic process"/>
    <property type="evidence" value="ECO:0007669"/>
    <property type="project" value="InterPro"/>
</dbReference>
<dbReference type="PANTHER" id="PTHR46471">
    <property type="entry name" value="CHITIN DEACETYLASE"/>
    <property type="match status" value="1"/>
</dbReference>
<keyword evidence="14" id="KW-1185">Reference proteome</keyword>
<dbReference type="GO" id="GO:0016810">
    <property type="term" value="F:hydrolase activity, acting on carbon-nitrogen (but not peptide) bonds"/>
    <property type="evidence" value="ECO:0007669"/>
    <property type="project" value="InterPro"/>
</dbReference>
<dbReference type="CDD" id="cd10951">
    <property type="entry name" value="CE4_ClCDA_like"/>
    <property type="match status" value="1"/>
</dbReference>
<dbReference type="PROSITE" id="PS50941">
    <property type="entry name" value="CHIT_BIND_I_2"/>
    <property type="match status" value="2"/>
</dbReference>
<dbReference type="SMART" id="SM00270">
    <property type="entry name" value="ChtBD1"/>
    <property type="match status" value="2"/>
</dbReference>
<feature type="disulfide bond" evidence="8">
    <location>
        <begin position="110"/>
        <end position="125"/>
    </location>
</feature>
<proteinExistence type="predicted"/>
<dbReference type="Gene3D" id="3.30.60.10">
    <property type="entry name" value="Endochitinase-like"/>
    <property type="match status" value="2"/>
</dbReference>
<dbReference type="PROSITE" id="PS51677">
    <property type="entry name" value="NODB"/>
    <property type="match status" value="1"/>
</dbReference>
<feature type="disulfide bond" evidence="8">
    <location>
        <begin position="119"/>
        <end position="131"/>
    </location>
</feature>
<accession>M7T0C7</accession>
<feature type="domain" description="Chitin-binding type-1" evidence="11">
    <location>
        <begin position="107"/>
        <end position="153"/>
    </location>
</feature>
<feature type="signal peptide" evidence="10">
    <location>
        <begin position="1"/>
        <end position="25"/>
    </location>
</feature>
<keyword evidence="2 8" id="KW-0147">Chitin-binding</keyword>
<dbReference type="InterPro" id="IPR002509">
    <property type="entry name" value="NODB_dom"/>
</dbReference>
<dbReference type="CDD" id="cd11618">
    <property type="entry name" value="ChtBD1_1"/>
    <property type="match status" value="1"/>
</dbReference>
<keyword evidence="5" id="KW-0378">Hydrolase</keyword>
<evidence type="ECO:0000256" key="7">
    <source>
        <dbReference type="ARBA" id="ARBA00023285"/>
    </source>
</evidence>
<evidence type="ECO:0000259" key="11">
    <source>
        <dbReference type="PROSITE" id="PS50941"/>
    </source>
</evidence>
<dbReference type="Pfam" id="PF00187">
    <property type="entry name" value="Chitin_bind_1"/>
    <property type="match status" value="2"/>
</dbReference>
<dbReference type="GO" id="GO:0046872">
    <property type="term" value="F:metal ion binding"/>
    <property type="evidence" value="ECO:0007669"/>
    <property type="project" value="UniProtKB-KW"/>
</dbReference>
<evidence type="ECO:0000256" key="4">
    <source>
        <dbReference type="ARBA" id="ARBA00022729"/>
    </source>
</evidence>
<feature type="compositionally biased region" description="Acidic residues" evidence="9">
    <location>
        <begin position="87"/>
        <end position="106"/>
    </location>
</feature>
<evidence type="ECO:0000256" key="2">
    <source>
        <dbReference type="ARBA" id="ARBA00022669"/>
    </source>
</evidence>
<evidence type="ECO:0000256" key="8">
    <source>
        <dbReference type="PROSITE-ProRule" id="PRU00261"/>
    </source>
</evidence>
<dbReference type="HOGENOM" id="CLU_021264_11_0_1"/>
<dbReference type="EMBL" id="KB705471">
    <property type="protein sequence ID" value="EMR72359.1"/>
    <property type="molecule type" value="Genomic_DNA"/>
</dbReference>
<keyword evidence="3" id="KW-0479">Metal-binding</keyword>
<dbReference type="InterPro" id="IPR001002">
    <property type="entry name" value="Chitin-bd_1"/>
</dbReference>
<evidence type="ECO:0000256" key="3">
    <source>
        <dbReference type="ARBA" id="ARBA00022723"/>
    </source>
</evidence>
<evidence type="ECO:0000256" key="5">
    <source>
        <dbReference type="ARBA" id="ARBA00022801"/>
    </source>
</evidence>
<evidence type="ECO:0000259" key="12">
    <source>
        <dbReference type="PROSITE" id="PS51677"/>
    </source>
</evidence>
<dbReference type="eggNOG" id="ENOG502QRIP">
    <property type="taxonomic scope" value="Eukaryota"/>
</dbReference>
<keyword evidence="6" id="KW-0119">Carbohydrate metabolism</keyword>
<feature type="disulfide bond" evidence="8">
    <location>
        <begin position="61"/>
        <end position="75"/>
    </location>
</feature>
<evidence type="ECO:0000256" key="10">
    <source>
        <dbReference type="SAM" id="SignalP"/>
    </source>
</evidence>
<evidence type="ECO:0000256" key="6">
    <source>
        <dbReference type="ARBA" id="ARBA00023277"/>
    </source>
</evidence>
<sequence length="405" mass="42923">MRPLTLTSLSLAGSLAVAGIASASALPPWLARRQGEVSPDNTCGTTGGGTEGYTCPSELSCCSQYGYCGITTAYCGTGCQSEFGTCEEGDGDDEDDDDDDDDDDDSEGRCGPDFGNALCSATECCSAAGYCGTTDEHCKAPDCLFEFGPACDANKVPGGTNTSAIARPPLGRVLVGGEGIYPCETPGDVALTYDDGPGDFTADMLDLLAEYDAKVTFFVTGVNNNKGQIDDPSTPWPAIIRRMYTDGHQIASHTWSHADLSAITPAQRRNEMVKNEMALRNVLPGGRIPTYMRPPYSSCTAASGCQADLAGLRYHVVYFDLDTTDYLHTGAGEIQAAIDAFDAFFAGRSAGGGDNALAIAHDIHEQTATTLTRHMLRSLRDDGYRMVTVGECLGDPSENWYRQGV</sequence>
<comment type="caution">
    <text evidence="8">Lacks conserved residue(s) required for the propagation of feature annotation.</text>
</comment>
<comment type="cofactor">
    <cofactor evidence="1">
        <name>Co(2+)</name>
        <dbReference type="ChEBI" id="CHEBI:48828"/>
    </cofactor>
</comment>
<dbReference type="PANTHER" id="PTHR46471:SF4">
    <property type="entry name" value="CHITIN DEACETYLASE"/>
    <property type="match status" value="1"/>
</dbReference>
<dbReference type="OrthoDB" id="407355at2759"/>
<feature type="domain" description="NodB homology" evidence="12">
    <location>
        <begin position="187"/>
        <end position="387"/>
    </location>
</feature>
<feature type="disulfide bond" evidence="8">
    <location>
        <begin position="124"/>
        <end position="138"/>
    </location>
</feature>